<gene>
    <name evidence="1" type="ORF">ACFO3S_27760</name>
</gene>
<keyword evidence="2" id="KW-1185">Reference proteome</keyword>
<evidence type="ECO:0000313" key="1">
    <source>
        <dbReference type="EMBL" id="MFC4602044.1"/>
    </source>
</evidence>
<dbReference type="RefSeq" id="WP_378102994.1">
    <property type="nucleotide sequence ID" value="NZ_JBHSEP010000040.1"/>
</dbReference>
<protein>
    <submittedName>
        <fullName evidence="1">Uncharacterized protein</fullName>
    </submittedName>
</protein>
<reference evidence="2" key="1">
    <citation type="journal article" date="2019" name="Int. J. Syst. Evol. Microbiol.">
        <title>The Global Catalogue of Microorganisms (GCM) 10K type strain sequencing project: providing services to taxonomists for standard genome sequencing and annotation.</title>
        <authorList>
            <consortium name="The Broad Institute Genomics Platform"/>
            <consortium name="The Broad Institute Genome Sequencing Center for Infectious Disease"/>
            <person name="Wu L."/>
            <person name="Ma J."/>
        </authorList>
    </citation>
    <scope>NUCLEOTIDE SEQUENCE [LARGE SCALE GENOMIC DNA]</scope>
    <source>
        <strain evidence="2">CCUG 49571</strain>
    </source>
</reference>
<organism evidence="1 2">
    <name type="scientific">Cohnella hongkongensis</name>
    <dbReference type="NCBI Taxonomy" id="178337"/>
    <lineage>
        <taxon>Bacteria</taxon>
        <taxon>Bacillati</taxon>
        <taxon>Bacillota</taxon>
        <taxon>Bacilli</taxon>
        <taxon>Bacillales</taxon>
        <taxon>Paenibacillaceae</taxon>
        <taxon>Cohnella</taxon>
    </lineage>
</organism>
<name>A0ABV9FLE6_9BACL</name>
<proteinExistence type="predicted"/>
<evidence type="ECO:0000313" key="2">
    <source>
        <dbReference type="Proteomes" id="UP001596028"/>
    </source>
</evidence>
<feature type="non-terminal residue" evidence="1">
    <location>
        <position position="1"/>
    </location>
</feature>
<dbReference type="EMBL" id="JBHSEP010000040">
    <property type="protein sequence ID" value="MFC4602044.1"/>
    <property type="molecule type" value="Genomic_DNA"/>
</dbReference>
<accession>A0ABV9FLE6</accession>
<comment type="caution">
    <text evidence="1">The sequence shown here is derived from an EMBL/GenBank/DDBJ whole genome shotgun (WGS) entry which is preliminary data.</text>
</comment>
<dbReference type="Proteomes" id="UP001596028">
    <property type="component" value="Unassembled WGS sequence"/>
</dbReference>
<sequence>SSLIRWCGWQTGYHLIIKVKGFLLIAISFPEPPVELGVFLDKTEKPQVAAFPGRIRLLPVPVFRFVTLPLRRMLLRHHSAVLRQE</sequence>